<keyword evidence="9" id="KW-1185">Reference proteome</keyword>
<evidence type="ECO:0000256" key="4">
    <source>
        <dbReference type="ARBA" id="ARBA00022989"/>
    </source>
</evidence>
<dbReference type="CDD" id="cd06580">
    <property type="entry name" value="TM_PBP1_transp_TpRbsC_like"/>
    <property type="match status" value="1"/>
</dbReference>
<keyword evidence="2" id="KW-1003">Cell membrane</keyword>
<evidence type="ECO:0000256" key="2">
    <source>
        <dbReference type="ARBA" id="ARBA00022475"/>
    </source>
</evidence>
<feature type="transmembrane region" description="Helical" evidence="7">
    <location>
        <begin position="12"/>
        <end position="30"/>
    </location>
</feature>
<keyword evidence="3 7" id="KW-0812">Transmembrane</keyword>
<evidence type="ECO:0000256" key="7">
    <source>
        <dbReference type="SAM" id="Phobius"/>
    </source>
</evidence>
<dbReference type="Proteomes" id="UP000185511">
    <property type="component" value="Chromosome"/>
</dbReference>
<dbReference type="KEGG" id="acad:UA74_27480"/>
<proteinExistence type="predicted"/>
<keyword evidence="5 7" id="KW-0472">Membrane</keyword>
<feature type="transmembrane region" description="Helical" evidence="7">
    <location>
        <begin position="58"/>
        <end position="77"/>
    </location>
</feature>
<feature type="compositionally biased region" description="Low complexity" evidence="6">
    <location>
        <begin position="392"/>
        <end position="401"/>
    </location>
</feature>
<protein>
    <submittedName>
        <fullName evidence="8">Nucleoside ABC transporter membrane protein</fullName>
    </submittedName>
</protein>
<dbReference type="Pfam" id="PF02653">
    <property type="entry name" value="BPD_transp_2"/>
    <property type="match status" value="1"/>
</dbReference>
<dbReference type="EMBL" id="CP016076">
    <property type="protein sequence ID" value="APU17499.1"/>
    <property type="molecule type" value="Genomic_DNA"/>
</dbReference>
<feature type="transmembrane region" description="Helical" evidence="7">
    <location>
        <begin position="84"/>
        <end position="101"/>
    </location>
</feature>
<dbReference type="AlphaFoldDB" id="A0AAC9LIM2"/>
<feature type="transmembrane region" description="Helical" evidence="7">
    <location>
        <begin position="107"/>
        <end position="129"/>
    </location>
</feature>
<accession>A0AAC9LIM2</accession>
<feature type="transmembrane region" description="Helical" evidence="7">
    <location>
        <begin position="237"/>
        <end position="257"/>
    </location>
</feature>
<evidence type="ECO:0000256" key="5">
    <source>
        <dbReference type="ARBA" id="ARBA00023136"/>
    </source>
</evidence>
<feature type="region of interest" description="Disordered" evidence="6">
    <location>
        <begin position="341"/>
        <end position="448"/>
    </location>
</feature>
<dbReference type="GO" id="GO:0022857">
    <property type="term" value="F:transmembrane transporter activity"/>
    <property type="evidence" value="ECO:0007669"/>
    <property type="project" value="InterPro"/>
</dbReference>
<feature type="transmembrane region" description="Helical" evidence="7">
    <location>
        <begin position="189"/>
        <end position="207"/>
    </location>
</feature>
<evidence type="ECO:0000313" key="9">
    <source>
        <dbReference type="Proteomes" id="UP000185511"/>
    </source>
</evidence>
<dbReference type="InterPro" id="IPR001851">
    <property type="entry name" value="ABC_transp_permease"/>
</dbReference>
<reference evidence="9" key="1">
    <citation type="submission" date="2016-06" db="EMBL/GenBank/DDBJ databases">
        <title>Complete genome sequence of Actinoalloteichus fjordicus DSM 46855 (=ADI127-17), type strain of the new species Actinoalloteichus fjordicus.</title>
        <authorList>
            <person name="Ruckert C."/>
            <person name="Nouioui I."/>
            <person name="Willmese J."/>
            <person name="van Wezel G."/>
            <person name="Klenk H.-P."/>
            <person name="Kalinowski J."/>
            <person name="Zotchev S.B."/>
        </authorList>
    </citation>
    <scope>NUCLEOTIDE SEQUENCE [LARGE SCALE GENOMIC DNA]</scope>
    <source>
        <strain evidence="9">ADI127-7</strain>
    </source>
</reference>
<dbReference type="GO" id="GO:0005886">
    <property type="term" value="C:plasma membrane"/>
    <property type="evidence" value="ECO:0007669"/>
    <property type="project" value="UniProtKB-SubCell"/>
</dbReference>
<dbReference type="PANTHER" id="PTHR47089">
    <property type="entry name" value="ABC TRANSPORTER, PERMEASE PROTEIN"/>
    <property type="match status" value="1"/>
</dbReference>
<dbReference type="PANTHER" id="PTHR47089:SF1">
    <property type="entry name" value="GUANOSINE ABC TRANSPORTER PERMEASE PROTEIN NUPP"/>
    <property type="match status" value="1"/>
</dbReference>
<evidence type="ECO:0000256" key="1">
    <source>
        <dbReference type="ARBA" id="ARBA00004651"/>
    </source>
</evidence>
<keyword evidence="4 7" id="KW-1133">Transmembrane helix</keyword>
<evidence type="ECO:0000256" key="3">
    <source>
        <dbReference type="ARBA" id="ARBA00022692"/>
    </source>
</evidence>
<evidence type="ECO:0000256" key="6">
    <source>
        <dbReference type="SAM" id="MobiDB-lite"/>
    </source>
</evidence>
<feature type="transmembrane region" description="Helical" evidence="7">
    <location>
        <begin position="136"/>
        <end position="154"/>
    </location>
</feature>
<gene>
    <name evidence="8" type="ORF">UA74_27480</name>
</gene>
<feature type="transmembrane region" description="Helical" evidence="7">
    <location>
        <begin position="315"/>
        <end position="334"/>
    </location>
</feature>
<comment type="subcellular location">
    <subcellularLocation>
        <location evidence="1">Cell membrane</location>
        <topology evidence="1">Multi-pass membrane protein</topology>
    </subcellularLocation>
</comment>
<evidence type="ECO:0000313" key="8">
    <source>
        <dbReference type="EMBL" id="APU17499.1"/>
    </source>
</evidence>
<sequence length="448" mass="45442">MGSIRARLLPPALAIGFAVVLCGLTLLISGSNPFQALGVMIGQVGQGSTAVDIVNTAASYYFVALAAAIGFQMNLLNIGIEGQYRLAACVAAIVGGSIVLPPGLHSLVVILVAALVGAAWVGIAAVLKVYRGVSEVISTIMLNAISLGVIAYLIRSDMFGELRGNNIGTAYIPESGQVPGISFGSSGTVFGLVFLAAALGVGYWFLMNRTRFGFELRASGMSPTAATAGGVNAKKMILMAMLISGAVAGLAGLPELLGRDHTFSLNFPAGYGFTGLAVALLGRNHPVGIAFGALLWAFLDKSALALDNVGVPREIVTIMQGAIVLSVVVAYELVRRRELRAQQRQVGRQTGRIDDDESSRPVVHAGTQVRAAGAEPTTSAGGDRSGSGVGDGRPVATTGDDPPGPKTDDGGPGPATDDGGPGPATDDGGPGPATDDDPPRPAADGGAS</sequence>
<name>A0AAC9LIM2_9PSEU</name>
<feature type="compositionally biased region" description="Low complexity" evidence="6">
    <location>
        <begin position="414"/>
        <end position="427"/>
    </location>
</feature>
<organism evidence="8 9">
    <name type="scientific">Actinoalloteichus fjordicus</name>
    <dbReference type="NCBI Taxonomy" id="1612552"/>
    <lineage>
        <taxon>Bacteria</taxon>
        <taxon>Bacillati</taxon>
        <taxon>Actinomycetota</taxon>
        <taxon>Actinomycetes</taxon>
        <taxon>Pseudonocardiales</taxon>
        <taxon>Pseudonocardiaceae</taxon>
        <taxon>Actinoalloteichus</taxon>
    </lineage>
</organism>